<reference evidence="1" key="1">
    <citation type="journal article" date="2020" name="Nature">
        <title>Giant virus diversity and host interactions through global metagenomics.</title>
        <authorList>
            <person name="Schulz F."/>
            <person name="Roux S."/>
            <person name="Paez-Espino D."/>
            <person name="Jungbluth S."/>
            <person name="Walsh D.A."/>
            <person name="Denef V.J."/>
            <person name="McMahon K.D."/>
            <person name="Konstantinidis K.T."/>
            <person name="Eloe-Fadrosh E.A."/>
            <person name="Kyrpides N.C."/>
            <person name="Woyke T."/>
        </authorList>
    </citation>
    <scope>NUCLEOTIDE SEQUENCE</scope>
    <source>
        <strain evidence="1">GVMAG-M-3300009159-65</strain>
    </source>
</reference>
<name>A0A6C0ESI5_9ZZZZ</name>
<sequence>MSNEVIDNEVIDNEVIDNEVIDNEVIDNEVIEKNEKEILINYIKQMTPLQKVAYEIAKKHLKSSFCIEKSIGYKIFKNV</sequence>
<protein>
    <submittedName>
        <fullName evidence="1">Uncharacterized protein</fullName>
    </submittedName>
</protein>
<accession>A0A6C0ESI5</accession>
<evidence type="ECO:0000313" key="1">
    <source>
        <dbReference type="EMBL" id="QHT32144.1"/>
    </source>
</evidence>
<proteinExistence type="predicted"/>
<dbReference type="EMBL" id="MN738931">
    <property type="protein sequence ID" value="QHT32144.1"/>
    <property type="molecule type" value="Genomic_DNA"/>
</dbReference>
<dbReference type="AlphaFoldDB" id="A0A6C0ESI5"/>
<organism evidence="1">
    <name type="scientific">viral metagenome</name>
    <dbReference type="NCBI Taxonomy" id="1070528"/>
    <lineage>
        <taxon>unclassified sequences</taxon>
        <taxon>metagenomes</taxon>
        <taxon>organismal metagenomes</taxon>
    </lineage>
</organism>